<dbReference type="Proteomes" id="UP001321760">
    <property type="component" value="Unassembled WGS sequence"/>
</dbReference>
<reference evidence="3" key="2">
    <citation type="submission" date="2023-05" db="EMBL/GenBank/DDBJ databases">
        <authorList>
            <consortium name="Lawrence Berkeley National Laboratory"/>
            <person name="Steindorff A."/>
            <person name="Hensen N."/>
            <person name="Bonometti L."/>
            <person name="Westerberg I."/>
            <person name="Brannstrom I.O."/>
            <person name="Guillou S."/>
            <person name="Cros-Aarteil S."/>
            <person name="Calhoun S."/>
            <person name="Haridas S."/>
            <person name="Kuo A."/>
            <person name="Mondo S."/>
            <person name="Pangilinan J."/>
            <person name="Riley R."/>
            <person name="Labutti K."/>
            <person name="Andreopoulos B."/>
            <person name="Lipzen A."/>
            <person name="Chen C."/>
            <person name="Yanf M."/>
            <person name="Daum C."/>
            <person name="Ng V."/>
            <person name="Clum A."/>
            <person name="Ohm R."/>
            <person name="Martin F."/>
            <person name="Silar P."/>
            <person name="Natvig D."/>
            <person name="Lalanne C."/>
            <person name="Gautier V."/>
            <person name="Ament-Velasquez S.L."/>
            <person name="Kruys A."/>
            <person name="Hutchinson M.I."/>
            <person name="Powell A.J."/>
            <person name="Barry K."/>
            <person name="Miller A.N."/>
            <person name="Grigoriev I.V."/>
            <person name="Debuchy R."/>
            <person name="Gladieux P."/>
            <person name="Thoren M.H."/>
            <person name="Johannesson H."/>
        </authorList>
    </citation>
    <scope>NUCLEOTIDE SEQUENCE</scope>
    <source>
        <strain evidence="3">PSN243</strain>
    </source>
</reference>
<protein>
    <recommendedName>
        <fullName evidence="5">Glycoside Hydrolase Family 61</fullName>
    </recommendedName>
</protein>
<organism evidence="3 4">
    <name type="scientific">Podospora aff. communis PSN243</name>
    <dbReference type="NCBI Taxonomy" id="3040156"/>
    <lineage>
        <taxon>Eukaryota</taxon>
        <taxon>Fungi</taxon>
        <taxon>Dikarya</taxon>
        <taxon>Ascomycota</taxon>
        <taxon>Pezizomycotina</taxon>
        <taxon>Sordariomycetes</taxon>
        <taxon>Sordariomycetidae</taxon>
        <taxon>Sordariales</taxon>
        <taxon>Podosporaceae</taxon>
        <taxon>Podospora</taxon>
    </lineage>
</organism>
<sequence>MKSQYLLSVIGLVSLGVSSLAALPPCLKDASCIRSQPIQAKFFPELKSQRVLIKYGPFPVPTVGKNHEMGTYNFPIAPPCTDCMITEAVASLEYTDGKTANANTGMYLHHAVIFNNHTTSASCPNIPAPVFASGNERTVTSISVNGTVKAGYAIQKNETQFLAAIEIMNEAEPRDAFTTIEWEFIPSIPADFKRAVFVWLDVDGPCLQRGGEVPVPEGAKAFTLEMKPPWTATISGDVLQLASHMHDGGDEQYVLRNNDVVCTGKARYGEKPGYVSSGDHSNHGGEGGGEGGGGGGGGGHHDGHGFSPVQRRHEDMPHVSSISSCFNAGRVEVGDKWHVKANYNLTRYPPMNMGGHLEPVMGITMMYVALDK</sequence>
<keyword evidence="2" id="KW-0732">Signal</keyword>
<feature type="chain" id="PRO_5043720726" description="Glycoside Hydrolase Family 61" evidence="2">
    <location>
        <begin position="23"/>
        <end position="372"/>
    </location>
</feature>
<accession>A0AAV9H1U3</accession>
<gene>
    <name evidence="3" type="ORF">QBC34DRAFT_175361</name>
</gene>
<evidence type="ECO:0000256" key="2">
    <source>
        <dbReference type="SAM" id="SignalP"/>
    </source>
</evidence>
<dbReference type="AlphaFoldDB" id="A0AAV9H1U3"/>
<name>A0AAV9H1U3_9PEZI</name>
<evidence type="ECO:0000256" key="1">
    <source>
        <dbReference type="SAM" id="MobiDB-lite"/>
    </source>
</evidence>
<dbReference type="EMBL" id="MU865918">
    <property type="protein sequence ID" value="KAK4454006.1"/>
    <property type="molecule type" value="Genomic_DNA"/>
</dbReference>
<evidence type="ECO:0000313" key="4">
    <source>
        <dbReference type="Proteomes" id="UP001321760"/>
    </source>
</evidence>
<reference evidence="3" key="1">
    <citation type="journal article" date="2023" name="Mol. Phylogenet. Evol.">
        <title>Genome-scale phylogeny and comparative genomics of the fungal order Sordariales.</title>
        <authorList>
            <person name="Hensen N."/>
            <person name="Bonometti L."/>
            <person name="Westerberg I."/>
            <person name="Brannstrom I.O."/>
            <person name="Guillou S."/>
            <person name="Cros-Aarteil S."/>
            <person name="Calhoun S."/>
            <person name="Haridas S."/>
            <person name="Kuo A."/>
            <person name="Mondo S."/>
            <person name="Pangilinan J."/>
            <person name="Riley R."/>
            <person name="LaButti K."/>
            <person name="Andreopoulos B."/>
            <person name="Lipzen A."/>
            <person name="Chen C."/>
            <person name="Yan M."/>
            <person name="Daum C."/>
            <person name="Ng V."/>
            <person name="Clum A."/>
            <person name="Steindorff A."/>
            <person name="Ohm R.A."/>
            <person name="Martin F."/>
            <person name="Silar P."/>
            <person name="Natvig D.O."/>
            <person name="Lalanne C."/>
            <person name="Gautier V."/>
            <person name="Ament-Velasquez S.L."/>
            <person name="Kruys A."/>
            <person name="Hutchinson M.I."/>
            <person name="Powell A.J."/>
            <person name="Barry K."/>
            <person name="Miller A.N."/>
            <person name="Grigoriev I.V."/>
            <person name="Debuchy R."/>
            <person name="Gladieux P."/>
            <person name="Hiltunen Thoren M."/>
            <person name="Johannesson H."/>
        </authorList>
    </citation>
    <scope>NUCLEOTIDE SEQUENCE</scope>
    <source>
        <strain evidence="3">PSN243</strain>
    </source>
</reference>
<evidence type="ECO:0008006" key="5">
    <source>
        <dbReference type="Google" id="ProtNLM"/>
    </source>
</evidence>
<feature type="signal peptide" evidence="2">
    <location>
        <begin position="1"/>
        <end position="22"/>
    </location>
</feature>
<evidence type="ECO:0000313" key="3">
    <source>
        <dbReference type="EMBL" id="KAK4454006.1"/>
    </source>
</evidence>
<proteinExistence type="predicted"/>
<keyword evidence="4" id="KW-1185">Reference proteome</keyword>
<comment type="caution">
    <text evidence="3">The sequence shown here is derived from an EMBL/GenBank/DDBJ whole genome shotgun (WGS) entry which is preliminary data.</text>
</comment>
<feature type="compositionally biased region" description="Gly residues" evidence="1">
    <location>
        <begin position="284"/>
        <end position="298"/>
    </location>
</feature>
<feature type="region of interest" description="Disordered" evidence="1">
    <location>
        <begin position="272"/>
        <end position="320"/>
    </location>
</feature>